<dbReference type="InterPro" id="IPR052165">
    <property type="entry name" value="Membrane_assoc_protease"/>
</dbReference>
<name>A0ABW2A8W6_9GAMM</name>
<evidence type="ECO:0000313" key="11">
    <source>
        <dbReference type="Proteomes" id="UP001596422"/>
    </source>
</evidence>
<feature type="transmembrane region" description="Helical" evidence="6">
    <location>
        <begin position="320"/>
        <end position="337"/>
    </location>
</feature>
<evidence type="ECO:0000256" key="1">
    <source>
        <dbReference type="ARBA" id="ARBA00004141"/>
    </source>
</evidence>
<feature type="region of interest" description="Disordered" evidence="5">
    <location>
        <begin position="140"/>
        <end position="173"/>
    </location>
</feature>
<evidence type="ECO:0000256" key="3">
    <source>
        <dbReference type="ARBA" id="ARBA00022989"/>
    </source>
</evidence>
<dbReference type="PANTHER" id="PTHR33507">
    <property type="entry name" value="INNER MEMBRANE PROTEIN YBBJ"/>
    <property type="match status" value="1"/>
</dbReference>
<evidence type="ECO:0000256" key="2">
    <source>
        <dbReference type="ARBA" id="ARBA00022692"/>
    </source>
</evidence>
<feature type="domain" description="NfeD integral membrane" evidence="8">
    <location>
        <begin position="275"/>
        <end position="392"/>
    </location>
</feature>
<feature type="domain" description="NfeD1b N-terminal" evidence="9">
    <location>
        <begin position="54"/>
        <end position="140"/>
    </location>
</feature>
<feature type="transmembrane region" description="Helical" evidence="6">
    <location>
        <begin position="296"/>
        <end position="314"/>
    </location>
</feature>
<keyword evidence="11" id="KW-1185">Reference proteome</keyword>
<organism evidence="10 11">
    <name type="scientific">Marinobacterium aestuariivivens</name>
    <dbReference type="NCBI Taxonomy" id="1698799"/>
    <lineage>
        <taxon>Bacteria</taxon>
        <taxon>Pseudomonadati</taxon>
        <taxon>Pseudomonadota</taxon>
        <taxon>Gammaproteobacteria</taxon>
        <taxon>Oceanospirillales</taxon>
        <taxon>Oceanospirillaceae</taxon>
        <taxon>Marinobacterium</taxon>
    </lineage>
</organism>
<keyword evidence="3 6" id="KW-1133">Transmembrane helix</keyword>
<evidence type="ECO:0000259" key="9">
    <source>
        <dbReference type="Pfam" id="PF25145"/>
    </source>
</evidence>
<dbReference type="RefSeq" id="WP_379912526.1">
    <property type="nucleotide sequence ID" value="NZ_JBHSWE010000001.1"/>
</dbReference>
<evidence type="ECO:0000256" key="5">
    <source>
        <dbReference type="SAM" id="MobiDB-lite"/>
    </source>
</evidence>
<dbReference type="Gene3D" id="2.40.50.140">
    <property type="entry name" value="Nucleic acid-binding proteins"/>
    <property type="match status" value="1"/>
</dbReference>
<dbReference type="Gene3D" id="3.90.226.10">
    <property type="entry name" value="2-enoyl-CoA Hydratase, Chain A, domain 1"/>
    <property type="match status" value="1"/>
</dbReference>
<sequence length="465" mass="49257">MRIPTALRLKLFRLLPVLLLWLGLAGLLHPVAAQPQPGAIWLLDLKGVLGPANADYLSRGIEDAGEAGAKAVVIRIDTPGGLDLSMRDLIRTILASPLPVIGYVTPGGARAASAGTYILYACHVAAMSPATNLGAATPVQIASPSLPSPQPEQADKDGQQDDQASPAPRAGTAMERKLINDAVAYIRGLAELRGRNGDWAEQAVREGASLSSTQALERQVVDIIATDLDDLLQQLEGREVSIDGRSLTLNLEGASLIEHQPDWRSEFLAVITNPNVAYVLMLLGIYGLIFEFSNPGMGLPGIVGAVCILLALYAFQVLPVSYAGLGLVILGLALMVAEAFAPSFGVLGLGGVIAFVVGSIILMDTELPAFQIALPVILALAVSSAGLLALLLGMVWRSRRQAVVSGVTALVSDVGTVEQLHDGHPLVRIRGELWQAECSEPLERGDRVRIMGTQGVRLRVEKMER</sequence>
<proteinExistence type="predicted"/>
<feature type="transmembrane region" description="Helical" evidence="6">
    <location>
        <begin position="369"/>
        <end position="392"/>
    </location>
</feature>
<dbReference type="PANTHER" id="PTHR33507:SF4">
    <property type="entry name" value="NODULATION COMPETITIVENESS PROTEIN NFED"/>
    <property type="match status" value="1"/>
</dbReference>
<evidence type="ECO:0000256" key="4">
    <source>
        <dbReference type="ARBA" id="ARBA00023136"/>
    </source>
</evidence>
<dbReference type="CDD" id="cd07020">
    <property type="entry name" value="Clp_protease_NfeD_1"/>
    <property type="match status" value="1"/>
</dbReference>
<gene>
    <name evidence="10" type="ORF">ACFQDL_29850</name>
</gene>
<protein>
    <submittedName>
        <fullName evidence="10">Nodulation protein NfeD</fullName>
    </submittedName>
</protein>
<evidence type="ECO:0000313" key="10">
    <source>
        <dbReference type="EMBL" id="MFC6673825.1"/>
    </source>
</evidence>
<keyword evidence="2 6" id="KW-0812">Transmembrane</keyword>
<dbReference type="Proteomes" id="UP001596422">
    <property type="component" value="Unassembled WGS sequence"/>
</dbReference>
<dbReference type="Pfam" id="PF01957">
    <property type="entry name" value="NfeD"/>
    <property type="match status" value="1"/>
</dbReference>
<feature type="transmembrane region" description="Helical" evidence="6">
    <location>
        <begin position="267"/>
        <end position="289"/>
    </location>
</feature>
<reference evidence="11" key="1">
    <citation type="journal article" date="2019" name="Int. J. Syst. Evol. Microbiol.">
        <title>The Global Catalogue of Microorganisms (GCM) 10K type strain sequencing project: providing services to taxonomists for standard genome sequencing and annotation.</title>
        <authorList>
            <consortium name="The Broad Institute Genomics Platform"/>
            <consortium name="The Broad Institute Genome Sequencing Center for Infectious Disease"/>
            <person name="Wu L."/>
            <person name="Ma J."/>
        </authorList>
    </citation>
    <scope>NUCLEOTIDE SEQUENCE [LARGE SCALE GENOMIC DNA]</scope>
    <source>
        <strain evidence="11">NBRC 111756</strain>
    </source>
</reference>
<comment type="subcellular location">
    <subcellularLocation>
        <location evidence="1">Membrane</location>
        <topology evidence="1">Multi-pass membrane protein</topology>
    </subcellularLocation>
</comment>
<feature type="transmembrane region" description="Helical" evidence="6">
    <location>
        <begin position="344"/>
        <end position="363"/>
    </location>
</feature>
<dbReference type="Pfam" id="PF25145">
    <property type="entry name" value="NfeD1b_N"/>
    <property type="match status" value="1"/>
</dbReference>
<evidence type="ECO:0000259" key="7">
    <source>
        <dbReference type="Pfam" id="PF01957"/>
    </source>
</evidence>
<dbReference type="EMBL" id="JBHSWE010000001">
    <property type="protein sequence ID" value="MFC6673825.1"/>
    <property type="molecule type" value="Genomic_DNA"/>
</dbReference>
<evidence type="ECO:0000256" key="6">
    <source>
        <dbReference type="SAM" id="Phobius"/>
    </source>
</evidence>
<comment type="caution">
    <text evidence="10">The sequence shown here is derived from an EMBL/GenBank/DDBJ whole genome shotgun (WGS) entry which is preliminary data.</text>
</comment>
<dbReference type="SUPFAM" id="SSF52096">
    <property type="entry name" value="ClpP/crotonase"/>
    <property type="match status" value="1"/>
</dbReference>
<dbReference type="InterPro" id="IPR029045">
    <property type="entry name" value="ClpP/crotonase-like_dom_sf"/>
</dbReference>
<dbReference type="Pfam" id="PF24961">
    <property type="entry name" value="NfeD_membrane"/>
    <property type="match status" value="1"/>
</dbReference>
<feature type="domain" description="NfeD-like C-terminal" evidence="7">
    <location>
        <begin position="409"/>
        <end position="462"/>
    </location>
</feature>
<dbReference type="InterPro" id="IPR056739">
    <property type="entry name" value="NfeD_membrane"/>
</dbReference>
<dbReference type="InterPro" id="IPR012340">
    <property type="entry name" value="NA-bd_OB-fold"/>
</dbReference>
<evidence type="ECO:0000259" key="8">
    <source>
        <dbReference type="Pfam" id="PF24961"/>
    </source>
</evidence>
<dbReference type="InterPro" id="IPR056738">
    <property type="entry name" value="NfeD1b_N"/>
</dbReference>
<keyword evidence="4 6" id="KW-0472">Membrane</keyword>
<accession>A0ABW2A8W6</accession>
<dbReference type="InterPro" id="IPR002810">
    <property type="entry name" value="NfeD-like_C"/>
</dbReference>
<dbReference type="SUPFAM" id="SSF141322">
    <property type="entry name" value="NfeD domain-like"/>
    <property type="match status" value="1"/>
</dbReference>